<proteinExistence type="predicted"/>
<evidence type="ECO:0000313" key="1">
    <source>
        <dbReference type="EMBL" id="TKR67607.1"/>
    </source>
</evidence>
<protein>
    <submittedName>
        <fullName evidence="1">Uncharacterized protein</fullName>
    </submittedName>
</protein>
<name>A0A4U5MEI7_STECR</name>
<keyword evidence="2" id="KW-1185">Reference proteome</keyword>
<sequence>MSSGPPKKSHLFLCSLFLSKQNLATLHKKANIVFRYFSVIYLLPVPSSHLEGLPVIYTVEQTVPEMSLHSRQTCRCCGSSLTFLQARARVIKLP</sequence>
<evidence type="ECO:0000313" key="2">
    <source>
        <dbReference type="Proteomes" id="UP000298663"/>
    </source>
</evidence>
<dbReference type="Proteomes" id="UP000298663">
    <property type="component" value="Unassembled WGS sequence"/>
</dbReference>
<dbReference type="AlphaFoldDB" id="A0A4U5MEI7"/>
<reference evidence="1 2" key="2">
    <citation type="journal article" date="2019" name="G3 (Bethesda)">
        <title>Hybrid Assembly of the Genome of the Entomopathogenic Nematode Steinernema carpocapsae Identifies the X-Chromosome.</title>
        <authorList>
            <person name="Serra L."/>
            <person name="Macchietto M."/>
            <person name="Macias-Munoz A."/>
            <person name="McGill C.J."/>
            <person name="Rodriguez I.M."/>
            <person name="Rodriguez B."/>
            <person name="Murad R."/>
            <person name="Mortazavi A."/>
        </authorList>
    </citation>
    <scope>NUCLEOTIDE SEQUENCE [LARGE SCALE GENOMIC DNA]</scope>
    <source>
        <strain evidence="1 2">ALL</strain>
    </source>
</reference>
<organism evidence="1 2">
    <name type="scientific">Steinernema carpocapsae</name>
    <name type="common">Entomopathogenic nematode</name>
    <dbReference type="NCBI Taxonomy" id="34508"/>
    <lineage>
        <taxon>Eukaryota</taxon>
        <taxon>Metazoa</taxon>
        <taxon>Ecdysozoa</taxon>
        <taxon>Nematoda</taxon>
        <taxon>Chromadorea</taxon>
        <taxon>Rhabditida</taxon>
        <taxon>Tylenchina</taxon>
        <taxon>Panagrolaimomorpha</taxon>
        <taxon>Strongyloidoidea</taxon>
        <taxon>Steinernematidae</taxon>
        <taxon>Steinernema</taxon>
    </lineage>
</organism>
<reference evidence="1 2" key="1">
    <citation type="journal article" date="2015" name="Genome Biol.">
        <title>Comparative genomics of Steinernema reveals deeply conserved gene regulatory networks.</title>
        <authorList>
            <person name="Dillman A.R."/>
            <person name="Macchietto M."/>
            <person name="Porter C.F."/>
            <person name="Rogers A."/>
            <person name="Williams B."/>
            <person name="Antoshechkin I."/>
            <person name="Lee M.M."/>
            <person name="Goodwin Z."/>
            <person name="Lu X."/>
            <person name="Lewis E.E."/>
            <person name="Goodrich-Blair H."/>
            <person name="Stock S.P."/>
            <person name="Adams B.J."/>
            <person name="Sternberg P.W."/>
            <person name="Mortazavi A."/>
        </authorList>
    </citation>
    <scope>NUCLEOTIDE SEQUENCE [LARGE SCALE GENOMIC DNA]</scope>
    <source>
        <strain evidence="1 2">ALL</strain>
    </source>
</reference>
<gene>
    <name evidence="1" type="ORF">L596_023733</name>
</gene>
<dbReference type="EMBL" id="AZBU02000008">
    <property type="protein sequence ID" value="TKR67607.1"/>
    <property type="molecule type" value="Genomic_DNA"/>
</dbReference>
<comment type="caution">
    <text evidence="1">The sequence shown here is derived from an EMBL/GenBank/DDBJ whole genome shotgun (WGS) entry which is preliminary data.</text>
</comment>
<accession>A0A4U5MEI7</accession>